<reference evidence="6" key="1">
    <citation type="journal article" date="2020" name="mSystems">
        <title>Genome- and Community-Level Interaction Insights into Carbon Utilization and Element Cycling Functions of Hydrothermarchaeota in Hydrothermal Sediment.</title>
        <authorList>
            <person name="Zhou Z."/>
            <person name="Liu Y."/>
            <person name="Xu W."/>
            <person name="Pan J."/>
            <person name="Luo Z.H."/>
            <person name="Li M."/>
        </authorList>
    </citation>
    <scope>NUCLEOTIDE SEQUENCE [LARGE SCALE GENOMIC DNA]</scope>
    <source>
        <strain evidence="6">SpSt-780</strain>
    </source>
</reference>
<dbReference type="Gene3D" id="3.40.50.300">
    <property type="entry name" value="P-loop containing nucleotide triphosphate hydrolases"/>
    <property type="match status" value="1"/>
</dbReference>
<evidence type="ECO:0000256" key="1">
    <source>
        <dbReference type="ARBA" id="ARBA00022741"/>
    </source>
</evidence>
<dbReference type="FunFam" id="3.40.50.300:FF:000006">
    <property type="entry name" value="DNA-binding transcriptional regulator NtrC"/>
    <property type="match status" value="1"/>
</dbReference>
<evidence type="ECO:0000256" key="4">
    <source>
        <dbReference type="ARBA" id="ARBA00023163"/>
    </source>
</evidence>
<dbReference type="AlphaFoldDB" id="A0A7C4UAP8"/>
<name>A0A7C4UAP8_UNCW3</name>
<dbReference type="SUPFAM" id="SSF52540">
    <property type="entry name" value="P-loop containing nucleoside triphosphate hydrolases"/>
    <property type="match status" value="1"/>
</dbReference>
<dbReference type="PROSITE" id="PS00675">
    <property type="entry name" value="SIGMA54_INTERACT_1"/>
    <property type="match status" value="1"/>
</dbReference>
<dbReference type="InterPro" id="IPR002078">
    <property type="entry name" value="Sigma_54_int"/>
</dbReference>
<dbReference type="EMBL" id="DTHG01000075">
    <property type="protein sequence ID" value="HGW92031.1"/>
    <property type="molecule type" value="Genomic_DNA"/>
</dbReference>
<organism evidence="6">
    <name type="scientific">candidate division WOR-3 bacterium</name>
    <dbReference type="NCBI Taxonomy" id="2052148"/>
    <lineage>
        <taxon>Bacteria</taxon>
        <taxon>Bacteria division WOR-3</taxon>
    </lineage>
</organism>
<evidence type="ECO:0000256" key="2">
    <source>
        <dbReference type="ARBA" id="ARBA00022840"/>
    </source>
</evidence>
<protein>
    <submittedName>
        <fullName evidence="6">Sigma-54-dependent Fis family transcriptional regulator</fullName>
    </submittedName>
</protein>
<sequence length="305" mass="34779">MDKGLKLVGESPWIKEITKVIETIKDQNVPVLITGETGTGKELIARIIHFTSIRKDKPFIPVSCASIPHELFESELFGHKKGSFTGAVSDKEGLVEAASFGTLFLDEVDELSLSAQAKLLRTLDTGEIRRIGETEFRYVDFRLICATSKDLKSLAEQNKFRIDLYFRIDVISIHCIPLRERKEDIIPIAQYYISQFEPEMRSDEITDEAKELLLSYYWPGNVRELIQEIKYAILHAENGVITKNSLSETVKKGGKTPDIPSMKEYLKKAQKEYALKILKMTNGNKKKAAEILRIDYSTLYRIINQ</sequence>
<dbReference type="Gene3D" id="1.10.10.60">
    <property type="entry name" value="Homeodomain-like"/>
    <property type="match status" value="1"/>
</dbReference>
<dbReference type="InterPro" id="IPR058031">
    <property type="entry name" value="AAA_lid_NorR"/>
</dbReference>
<keyword evidence="3" id="KW-0805">Transcription regulation</keyword>
<keyword evidence="4" id="KW-0804">Transcription</keyword>
<dbReference type="Pfam" id="PF02954">
    <property type="entry name" value="HTH_8"/>
    <property type="match status" value="1"/>
</dbReference>
<accession>A0A7C4UAP8</accession>
<dbReference type="CDD" id="cd00009">
    <property type="entry name" value="AAA"/>
    <property type="match status" value="1"/>
</dbReference>
<proteinExistence type="predicted"/>
<keyword evidence="2" id="KW-0067">ATP-binding</keyword>
<dbReference type="InterPro" id="IPR027417">
    <property type="entry name" value="P-loop_NTPase"/>
</dbReference>
<feature type="domain" description="Sigma-54 factor interaction" evidence="5">
    <location>
        <begin position="7"/>
        <end position="234"/>
    </location>
</feature>
<dbReference type="InterPro" id="IPR003593">
    <property type="entry name" value="AAA+_ATPase"/>
</dbReference>
<evidence type="ECO:0000313" key="6">
    <source>
        <dbReference type="EMBL" id="HGW92031.1"/>
    </source>
</evidence>
<dbReference type="InterPro" id="IPR002197">
    <property type="entry name" value="HTH_Fis"/>
</dbReference>
<dbReference type="Pfam" id="PF00158">
    <property type="entry name" value="Sigma54_activat"/>
    <property type="match status" value="1"/>
</dbReference>
<keyword evidence="1" id="KW-0547">Nucleotide-binding</keyword>
<dbReference type="InterPro" id="IPR009057">
    <property type="entry name" value="Homeodomain-like_sf"/>
</dbReference>
<dbReference type="GO" id="GO:0005524">
    <property type="term" value="F:ATP binding"/>
    <property type="evidence" value="ECO:0007669"/>
    <property type="project" value="UniProtKB-KW"/>
</dbReference>
<dbReference type="SUPFAM" id="SSF46689">
    <property type="entry name" value="Homeodomain-like"/>
    <property type="match status" value="1"/>
</dbReference>
<dbReference type="InterPro" id="IPR025662">
    <property type="entry name" value="Sigma_54_int_dom_ATP-bd_1"/>
</dbReference>
<dbReference type="GO" id="GO:0006355">
    <property type="term" value="P:regulation of DNA-templated transcription"/>
    <property type="evidence" value="ECO:0007669"/>
    <property type="project" value="InterPro"/>
</dbReference>
<gene>
    <name evidence="6" type="ORF">ENV67_05775</name>
</gene>
<dbReference type="PANTHER" id="PTHR32071">
    <property type="entry name" value="TRANSCRIPTIONAL REGULATORY PROTEIN"/>
    <property type="match status" value="1"/>
</dbReference>
<dbReference type="Gene3D" id="1.10.8.60">
    <property type="match status" value="1"/>
</dbReference>
<dbReference type="SMART" id="SM00382">
    <property type="entry name" value="AAA"/>
    <property type="match status" value="1"/>
</dbReference>
<dbReference type="GO" id="GO:0043565">
    <property type="term" value="F:sequence-specific DNA binding"/>
    <property type="evidence" value="ECO:0007669"/>
    <property type="project" value="InterPro"/>
</dbReference>
<evidence type="ECO:0000256" key="3">
    <source>
        <dbReference type="ARBA" id="ARBA00023015"/>
    </source>
</evidence>
<dbReference type="Pfam" id="PF25601">
    <property type="entry name" value="AAA_lid_14"/>
    <property type="match status" value="1"/>
</dbReference>
<dbReference type="PROSITE" id="PS50045">
    <property type="entry name" value="SIGMA54_INTERACT_4"/>
    <property type="match status" value="1"/>
</dbReference>
<evidence type="ECO:0000259" key="5">
    <source>
        <dbReference type="PROSITE" id="PS50045"/>
    </source>
</evidence>
<dbReference type="PANTHER" id="PTHR32071:SF119">
    <property type="entry name" value="SIGMA L-DEPENDENT TRANSCRIPTIONAL REGULATOR YPLP-RELATED"/>
    <property type="match status" value="1"/>
</dbReference>
<comment type="caution">
    <text evidence="6">The sequence shown here is derived from an EMBL/GenBank/DDBJ whole genome shotgun (WGS) entry which is preliminary data.</text>
</comment>